<evidence type="ECO:0000313" key="8">
    <source>
        <dbReference type="EMBL" id="KOG89155.1"/>
    </source>
</evidence>
<dbReference type="SUPFAM" id="SSF103473">
    <property type="entry name" value="MFS general substrate transporter"/>
    <property type="match status" value="1"/>
</dbReference>
<evidence type="ECO:0000256" key="1">
    <source>
        <dbReference type="ARBA" id="ARBA00004651"/>
    </source>
</evidence>
<keyword evidence="2 6" id="KW-0812">Transmembrane</keyword>
<comment type="caution">
    <text evidence="8">The sequence shown here is derived from an EMBL/GenBank/DDBJ whole genome shotgun (WGS) entry which is preliminary data.</text>
</comment>
<dbReference type="EMBL" id="LGUT01001331">
    <property type="protein sequence ID" value="KOG89155.1"/>
    <property type="molecule type" value="Genomic_DNA"/>
</dbReference>
<keyword evidence="9" id="KW-1185">Reference proteome</keyword>
<accession>A0ABR5J6W6</accession>
<keyword evidence="3 6" id="KW-1133">Transmembrane helix</keyword>
<sequence>MRISATAPPGGAGGSGTPPDLAAVQRRTVKVLMSAQVVAGIGMGSMLSSGGLLVEHLTGSEGAAGLATTMTTLGAALLSVPLAALSRARGRRTGLGVGWLVAAAGALTVLAAARLGWFPLMLAGMLLVGSGTAANLQSRYAAADLATSATRARSLSLVVWSTTLGSVLGPNLSGPGEAVARALALPEAAGTFVFSVAAFLAGWLVIRLRLRPDPLLLAAAAQA</sequence>
<dbReference type="Pfam" id="PF07690">
    <property type="entry name" value="MFS_1"/>
    <property type="match status" value="1"/>
</dbReference>
<dbReference type="Proteomes" id="UP000037020">
    <property type="component" value="Unassembled WGS sequence"/>
</dbReference>
<reference evidence="8 9" key="1">
    <citation type="submission" date="2015-07" db="EMBL/GenBank/DDBJ databases">
        <authorList>
            <person name="Ju K.-S."/>
            <person name="Doroghazi J.R."/>
            <person name="Metcalf W.W."/>
        </authorList>
    </citation>
    <scope>NUCLEOTIDE SEQUENCE [LARGE SCALE GENOMIC DNA]</scope>
    <source>
        <strain evidence="8 9">NRRL B-3589</strain>
    </source>
</reference>
<evidence type="ECO:0000256" key="6">
    <source>
        <dbReference type="SAM" id="Phobius"/>
    </source>
</evidence>
<evidence type="ECO:0000259" key="7">
    <source>
        <dbReference type="PROSITE" id="PS50850"/>
    </source>
</evidence>
<dbReference type="PANTHER" id="PTHR23534:SF1">
    <property type="entry name" value="MAJOR FACILITATOR SUPERFAMILY PROTEIN"/>
    <property type="match status" value="1"/>
</dbReference>
<dbReference type="PANTHER" id="PTHR23534">
    <property type="entry name" value="MFS PERMEASE"/>
    <property type="match status" value="1"/>
</dbReference>
<evidence type="ECO:0000256" key="3">
    <source>
        <dbReference type="ARBA" id="ARBA00022989"/>
    </source>
</evidence>
<dbReference type="InterPro" id="IPR036259">
    <property type="entry name" value="MFS_trans_sf"/>
</dbReference>
<dbReference type="InterPro" id="IPR011701">
    <property type="entry name" value="MFS"/>
</dbReference>
<organism evidence="8 9">
    <name type="scientific">Streptomyces varsoviensis</name>
    <dbReference type="NCBI Taxonomy" id="67373"/>
    <lineage>
        <taxon>Bacteria</taxon>
        <taxon>Bacillati</taxon>
        <taxon>Actinomycetota</taxon>
        <taxon>Actinomycetes</taxon>
        <taxon>Kitasatosporales</taxon>
        <taxon>Streptomycetaceae</taxon>
        <taxon>Streptomyces</taxon>
    </lineage>
</organism>
<feature type="transmembrane region" description="Helical" evidence="6">
    <location>
        <begin position="97"/>
        <end position="117"/>
    </location>
</feature>
<feature type="non-terminal residue" evidence="8">
    <location>
        <position position="223"/>
    </location>
</feature>
<proteinExistence type="predicted"/>
<gene>
    <name evidence="8" type="ORF">ADK38_15840</name>
</gene>
<feature type="transmembrane region" description="Helical" evidence="6">
    <location>
        <begin position="66"/>
        <end position="85"/>
    </location>
</feature>
<dbReference type="PROSITE" id="PS50850">
    <property type="entry name" value="MFS"/>
    <property type="match status" value="1"/>
</dbReference>
<evidence type="ECO:0000313" key="9">
    <source>
        <dbReference type="Proteomes" id="UP000037020"/>
    </source>
</evidence>
<evidence type="ECO:0000256" key="2">
    <source>
        <dbReference type="ARBA" id="ARBA00022692"/>
    </source>
</evidence>
<dbReference type="Gene3D" id="1.20.1250.20">
    <property type="entry name" value="MFS general substrate transporter like domains"/>
    <property type="match status" value="1"/>
</dbReference>
<comment type="subcellular location">
    <subcellularLocation>
        <location evidence="1">Cell membrane</location>
        <topology evidence="1">Multi-pass membrane protein</topology>
    </subcellularLocation>
</comment>
<feature type="region of interest" description="Disordered" evidence="5">
    <location>
        <begin position="1"/>
        <end position="20"/>
    </location>
</feature>
<evidence type="ECO:0000256" key="4">
    <source>
        <dbReference type="ARBA" id="ARBA00023136"/>
    </source>
</evidence>
<protein>
    <submittedName>
        <fullName evidence="8">MFS transporter</fullName>
    </submittedName>
</protein>
<feature type="domain" description="Major facilitator superfamily (MFS) profile" evidence="7">
    <location>
        <begin position="28"/>
        <end position="223"/>
    </location>
</feature>
<feature type="transmembrane region" description="Helical" evidence="6">
    <location>
        <begin position="188"/>
        <end position="206"/>
    </location>
</feature>
<evidence type="ECO:0000256" key="5">
    <source>
        <dbReference type="SAM" id="MobiDB-lite"/>
    </source>
</evidence>
<name>A0ABR5J6W6_9ACTN</name>
<dbReference type="InterPro" id="IPR020846">
    <property type="entry name" value="MFS_dom"/>
</dbReference>
<keyword evidence="4 6" id="KW-0472">Membrane</keyword>
<feature type="transmembrane region" description="Helical" evidence="6">
    <location>
        <begin position="31"/>
        <end position="54"/>
    </location>
</feature>